<dbReference type="InterPro" id="IPR052892">
    <property type="entry name" value="NA-targeting_endonuclease"/>
</dbReference>
<feature type="domain" description="HNH nuclease" evidence="2">
    <location>
        <begin position="266"/>
        <end position="322"/>
    </location>
</feature>
<dbReference type="RefSeq" id="WP_199397084.1">
    <property type="nucleotide sequence ID" value="NZ_JAEMHK010000021.1"/>
</dbReference>
<keyword evidence="1" id="KW-1133">Transmembrane helix</keyword>
<evidence type="ECO:0000259" key="2">
    <source>
        <dbReference type="SMART" id="SM00507"/>
    </source>
</evidence>
<keyword evidence="3" id="KW-0378">Hydrolase</keyword>
<evidence type="ECO:0000256" key="1">
    <source>
        <dbReference type="SAM" id="Phobius"/>
    </source>
</evidence>
<dbReference type="CDD" id="cd00085">
    <property type="entry name" value="HNHc"/>
    <property type="match status" value="1"/>
</dbReference>
<dbReference type="InterPro" id="IPR003615">
    <property type="entry name" value="HNH_nuc"/>
</dbReference>
<organism evidence="3 4">
    <name type="scientific">Geomonas propionica</name>
    <dbReference type="NCBI Taxonomy" id="2798582"/>
    <lineage>
        <taxon>Bacteria</taxon>
        <taxon>Pseudomonadati</taxon>
        <taxon>Thermodesulfobacteriota</taxon>
        <taxon>Desulfuromonadia</taxon>
        <taxon>Geobacterales</taxon>
        <taxon>Geobacteraceae</taxon>
        <taxon>Geomonas</taxon>
    </lineage>
</organism>
<dbReference type="Proteomes" id="UP000641025">
    <property type="component" value="Unassembled WGS sequence"/>
</dbReference>
<keyword evidence="4" id="KW-1185">Reference proteome</keyword>
<comment type="caution">
    <text evidence="3">The sequence shown here is derived from an EMBL/GenBank/DDBJ whole genome shotgun (WGS) entry which is preliminary data.</text>
</comment>
<keyword evidence="1" id="KW-0472">Membrane</keyword>
<dbReference type="PANTHER" id="PTHR33877">
    <property type="entry name" value="SLL1193 PROTEIN"/>
    <property type="match status" value="1"/>
</dbReference>
<proteinExistence type="predicted"/>
<dbReference type="Gene3D" id="1.10.30.50">
    <property type="match status" value="1"/>
</dbReference>
<feature type="transmembrane region" description="Helical" evidence="1">
    <location>
        <begin position="27"/>
        <end position="49"/>
    </location>
</feature>
<keyword evidence="3" id="KW-0540">Nuclease</keyword>
<gene>
    <name evidence="3" type="ORF">JFN90_20995</name>
</gene>
<dbReference type="Pfam" id="PF01844">
    <property type="entry name" value="HNH"/>
    <property type="match status" value="1"/>
</dbReference>
<dbReference type="SMART" id="SM00507">
    <property type="entry name" value="HNHc"/>
    <property type="match status" value="1"/>
</dbReference>
<dbReference type="PANTHER" id="PTHR33877:SF1">
    <property type="entry name" value="TYPE IV METHYL-DIRECTED RESTRICTION ENZYME ECOKMCRA"/>
    <property type="match status" value="1"/>
</dbReference>
<protein>
    <submittedName>
        <fullName evidence="3">HNH endonuclease</fullName>
    </submittedName>
</protein>
<dbReference type="EMBL" id="JAEMHK010000021">
    <property type="protein sequence ID" value="MBJ6802613.1"/>
    <property type="molecule type" value="Genomic_DNA"/>
</dbReference>
<accession>A0ABS0YXN2</accession>
<evidence type="ECO:0000313" key="4">
    <source>
        <dbReference type="Proteomes" id="UP000641025"/>
    </source>
</evidence>
<name>A0ABS0YXN2_9BACT</name>
<evidence type="ECO:0000313" key="3">
    <source>
        <dbReference type="EMBL" id="MBJ6802613.1"/>
    </source>
</evidence>
<dbReference type="GO" id="GO:0004519">
    <property type="term" value="F:endonuclease activity"/>
    <property type="evidence" value="ECO:0007669"/>
    <property type="project" value="UniProtKB-KW"/>
</dbReference>
<keyword evidence="3" id="KW-0255">Endonuclease</keyword>
<sequence>MSVVFLLLFVGTMATVAGTLFGLANPIITTFLIGLVLFIAYQIYIQIFFSSEKFKNIKESIKEYTTNCNELNDHIEWLKCTHADIRSFDYGEGHLYDNSNFNFQRKEWSKNIKNHLVHNCSASVCKNASDQPFKYLCKYFDIKASEETLSSFEIVLNNFAAAEQGKVLLQNERDSILLDVSKSIPTLIFFFSKNKLIQKLGFEPIDLSDLYFPVFTFQYVSAGGNSSSKCDIKLNITNLDSFIKYLSEIVKFRKSVVGQRALMTSSLREKIKSRDNYTCQYCNLSTRDEQNLLLEIDHIIPLSKGGITSEDNLQTLCWKCNRTKGARIVLAS</sequence>
<keyword evidence="1" id="KW-0812">Transmembrane</keyword>
<dbReference type="InterPro" id="IPR002711">
    <property type="entry name" value="HNH"/>
</dbReference>
<reference evidence="3 4" key="1">
    <citation type="submission" date="2020-12" db="EMBL/GenBank/DDBJ databases">
        <title>Geomonas sp. Red259, isolated from paddy soil.</title>
        <authorList>
            <person name="Xu Z."/>
            <person name="Zhang Z."/>
            <person name="Masuda Y."/>
            <person name="Itoh H."/>
            <person name="Senoo K."/>
        </authorList>
    </citation>
    <scope>NUCLEOTIDE SEQUENCE [LARGE SCALE GENOMIC DNA]</scope>
    <source>
        <strain evidence="3 4">Red259</strain>
    </source>
</reference>